<evidence type="ECO:0000256" key="3">
    <source>
        <dbReference type="ARBA" id="ARBA00022737"/>
    </source>
</evidence>
<evidence type="ECO:0000256" key="1">
    <source>
        <dbReference type="ARBA" id="ARBA00004123"/>
    </source>
</evidence>
<dbReference type="EMBL" id="JACTAM010000011">
    <property type="protein sequence ID" value="KAI2659279.1"/>
    <property type="molecule type" value="Genomic_DNA"/>
</dbReference>
<dbReference type="PANTHER" id="PTHR47772:SF13">
    <property type="entry name" value="GASTRULA ZINC FINGER PROTEIN XLCGF49.1-LIKE-RELATED"/>
    <property type="match status" value="1"/>
</dbReference>
<comment type="caution">
    <text evidence="12">The sequence shown here is derived from an EMBL/GenBank/DDBJ whole genome shotgun (WGS) entry which is preliminary data.</text>
</comment>
<gene>
    <name evidence="12" type="ORF">H4Q32_023558</name>
</gene>
<feature type="domain" description="C2H2-type" evidence="11">
    <location>
        <begin position="316"/>
        <end position="344"/>
    </location>
</feature>
<name>A0ABQ8M971_LABRO</name>
<evidence type="ECO:0000313" key="12">
    <source>
        <dbReference type="EMBL" id="KAI2659279.1"/>
    </source>
</evidence>
<evidence type="ECO:0000256" key="8">
    <source>
        <dbReference type="ARBA" id="ARBA00023242"/>
    </source>
</evidence>
<evidence type="ECO:0000256" key="7">
    <source>
        <dbReference type="ARBA" id="ARBA00023163"/>
    </source>
</evidence>
<evidence type="ECO:0000259" key="11">
    <source>
        <dbReference type="PROSITE" id="PS50157"/>
    </source>
</evidence>
<organism evidence="12 13">
    <name type="scientific">Labeo rohita</name>
    <name type="common">Indian major carp</name>
    <name type="synonym">Cyprinus rohita</name>
    <dbReference type="NCBI Taxonomy" id="84645"/>
    <lineage>
        <taxon>Eukaryota</taxon>
        <taxon>Metazoa</taxon>
        <taxon>Chordata</taxon>
        <taxon>Craniata</taxon>
        <taxon>Vertebrata</taxon>
        <taxon>Euteleostomi</taxon>
        <taxon>Actinopterygii</taxon>
        <taxon>Neopterygii</taxon>
        <taxon>Teleostei</taxon>
        <taxon>Ostariophysi</taxon>
        <taxon>Cypriniformes</taxon>
        <taxon>Cyprinidae</taxon>
        <taxon>Labeoninae</taxon>
        <taxon>Labeonini</taxon>
        <taxon>Labeo</taxon>
    </lineage>
</organism>
<keyword evidence="4 9" id="KW-0863">Zinc-finger</keyword>
<keyword evidence="5" id="KW-0862">Zinc</keyword>
<evidence type="ECO:0000256" key="4">
    <source>
        <dbReference type="ARBA" id="ARBA00022771"/>
    </source>
</evidence>
<keyword evidence="6" id="KW-0805">Transcription regulation</keyword>
<feature type="region of interest" description="Disordered" evidence="10">
    <location>
        <begin position="129"/>
        <end position="152"/>
    </location>
</feature>
<dbReference type="InterPro" id="IPR013087">
    <property type="entry name" value="Znf_C2H2_type"/>
</dbReference>
<evidence type="ECO:0000313" key="13">
    <source>
        <dbReference type="Proteomes" id="UP000830375"/>
    </source>
</evidence>
<feature type="compositionally biased region" description="Polar residues" evidence="10">
    <location>
        <begin position="129"/>
        <end position="148"/>
    </location>
</feature>
<evidence type="ECO:0000256" key="9">
    <source>
        <dbReference type="PROSITE-ProRule" id="PRU00042"/>
    </source>
</evidence>
<dbReference type="PROSITE" id="PS50157">
    <property type="entry name" value="ZINC_FINGER_C2H2_2"/>
    <property type="match status" value="5"/>
</dbReference>
<dbReference type="PROSITE" id="PS00028">
    <property type="entry name" value="ZINC_FINGER_C2H2_1"/>
    <property type="match status" value="4"/>
</dbReference>
<accession>A0ABQ8M971</accession>
<feature type="domain" description="C2H2-type" evidence="11">
    <location>
        <begin position="288"/>
        <end position="315"/>
    </location>
</feature>
<dbReference type="InterPro" id="IPR050636">
    <property type="entry name" value="C2H2-ZF_domain-containing"/>
</dbReference>
<dbReference type="Proteomes" id="UP000830375">
    <property type="component" value="Unassembled WGS sequence"/>
</dbReference>
<dbReference type="Pfam" id="PF00096">
    <property type="entry name" value="zf-C2H2"/>
    <property type="match status" value="3"/>
</dbReference>
<keyword evidence="2" id="KW-0479">Metal-binding</keyword>
<sequence>MKRMTAVAEEIFNALKDSIIEYEQEIERLKRENCCLRSALTQTCHDTAGAEVLQGPTGLELSEIQVKMEVATVMSHEPLTQEASTITLPLSEDFKWQEPHQSLSPLPNVLLNNDDSGGTNPQLSITVKSEPCDNQASESNSSAVQSGSDCHADLQDSPSLQLYIETSDVVLQKAVQNHQSTSVCKFCSKSFSTKGSLQRHMLVHQDMAPFSCGSCGSQFKSKFHLKEHERLHTDSVNVNTDPRHTTRLSLPAQGPGKFPFRCKVCDRPFRRQKSLKNHMLLHQGDRNYPCIFCGRRFFKSWHLAEHIRIHTGEKPFGCSKCGKAFVQWNQARSHIIKHHEGDIRYMNLSKSRSEGVFFYKVQRQKQNCQTST</sequence>
<dbReference type="SMART" id="SM00355">
    <property type="entry name" value="ZnF_C2H2"/>
    <property type="match status" value="5"/>
</dbReference>
<evidence type="ECO:0000256" key="2">
    <source>
        <dbReference type="ARBA" id="ARBA00022723"/>
    </source>
</evidence>
<comment type="subcellular location">
    <subcellularLocation>
        <location evidence="1">Nucleus</location>
    </subcellularLocation>
</comment>
<feature type="domain" description="C2H2-type" evidence="11">
    <location>
        <begin position="182"/>
        <end position="209"/>
    </location>
</feature>
<keyword evidence="7" id="KW-0804">Transcription</keyword>
<feature type="domain" description="C2H2-type" evidence="11">
    <location>
        <begin position="260"/>
        <end position="287"/>
    </location>
</feature>
<keyword evidence="3" id="KW-0677">Repeat</keyword>
<dbReference type="Gene3D" id="3.30.160.60">
    <property type="entry name" value="Classic Zinc Finger"/>
    <property type="match status" value="5"/>
</dbReference>
<feature type="domain" description="C2H2-type" evidence="11">
    <location>
        <begin position="210"/>
        <end position="237"/>
    </location>
</feature>
<feature type="compositionally biased region" description="Low complexity" evidence="10">
    <location>
        <begin position="105"/>
        <end position="116"/>
    </location>
</feature>
<keyword evidence="8" id="KW-0539">Nucleus</keyword>
<proteinExistence type="predicted"/>
<keyword evidence="13" id="KW-1185">Reference proteome</keyword>
<evidence type="ECO:0000256" key="10">
    <source>
        <dbReference type="SAM" id="MobiDB-lite"/>
    </source>
</evidence>
<reference evidence="12 13" key="1">
    <citation type="submission" date="2022-01" db="EMBL/GenBank/DDBJ databases">
        <title>A high-quality chromosome-level genome assembly of rohu carp, Labeo rohita.</title>
        <authorList>
            <person name="Arick M.A. II"/>
            <person name="Hsu C.-Y."/>
            <person name="Magbanua Z."/>
            <person name="Pechanova O."/>
            <person name="Grover C."/>
            <person name="Miller E."/>
            <person name="Thrash A."/>
            <person name="Ezzel L."/>
            <person name="Alam S."/>
            <person name="Benzie J."/>
            <person name="Hamilton M."/>
            <person name="Karsi A."/>
            <person name="Lawrence M.L."/>
            <person name="Peterson D.G."/>
        </authorList>
    </citation>
    <scope>NUCLEOTIDE SEQUENCE [LARGE SCALE GENOMIC DNA]</scope>
    <source>
        <strain evidence="13">BAU-BD-2019</strain>
        <tissue evidence="12">Blood</tissue>
    </source>
</reference>
<dbReference type="InterPro" id="IPR036236">
    <property type="entry name" value="Znf_C2H2_sf"/>
</dbReference>
<feature type="region of interest" description="Disordered" evidence="10">
    <location>
        <begin position="105"/>
        <end position="124"/>
    </location>
</feature>
<evidence type="ECO:0000256" key="5">
    <source>
        <dbReference type="ARBA" id="ARBA00022833"/>
    </source>
</evidence>
<evidence type="ECO:0000256" key="6">
    <source>
        <dbReference type="ARBA" id="ARBA00023015"/>
    </source>
</evidence>
<dbReference type="SUPFAM" id="SSF57667">
    <property type="entry name" value="beta-beta-alpha zinc fingers"/>
    <property type="match status" value="3"/>
</dbReference>
<dbReference type="PANTHER" id="PTHR47772">
    <property type="entry name" value="ZINC FINGER PROTEIN 200"/>
    <property type="match status" value="1"/>
</dbReference>
<protein>
    <submittedName>
        <fullName evidence="12">Zinc finger protein OZF</fullName>
    </submittedName>
</protein>